<keyword evidence="7 14" id="KW-0863">Zinc-finger</keyword>
<name>A0A1E4TGP0_9ASCO</name>
<evidence type="ECO:0000256" key="13">
    <source>
        <dbReference type="PIRSR" id="PIRSR016308-3"/>
    </source>
</evidence>
<dbReference type="CDD" id="cd02658">
    <property type="entry name" value="Peptidase_C19B"/>
    <property type="match status" value="1"/>
</dbReference>
<dbReference type="PANTHER" id="PTHR24006:SF664">
    <property type="entry name" value="UBIQUITIN CARBOXYL-TERMINAL HYDROLASE"/>
    <property type="match status" value="1"/>
</dbReference>
<dbReference type="InterPro" id="IPR009060">
    <property type="entry name" value="UBA-like_sf"/>
</dbReference>
<evidence type="ECO:0000256" key="5">
    <source>
        <dbReference type="ARBA" id="ARBA00022723"/>
    </source>
</evidence>
<dbReference type="SUPFAM" id="SSF54001">
    <property type="entry name" value="Cysteine proteinases"/>
    <property type="match status" value="1"/>
</dbReference>
<dbReference type="PROSITE" id="PS50271">
    <property type="entry name" value="ZF_UBP"/>
    <property type="match status" value="2"/>
</dbReference>
<dbReference type="Proteomes" id="UP000095023">
    <property type="component" value="Unassembled WGS sequence"/>
</dbReference>
<comment type="catalytic activity">
    <reaction evidence="1">
        <text>Thiol-dependent hydrolysis of ester, thioester, amide, peptide and isopeptide bonds formed by the C-terminal Gly of ubiquitin (a 76-residue protein attached to proteins as an intracellular targeting signal).</text>
        <dbReference type="EC" id="3.4.19.12"/>
    </reaction>
</comment>
<evidence type="ECO:0000256" key="12">
    <source>
        <dbReference type="PIRSR" id="PIRSR016308-1"/>
    </source>
</evidence>
<evidence type="ECO:0000313" key="19">
    <source>
        <dbReference type="Proteomes" id="UP000095023"/>
    </source>
</evidence>
<feature type="binding site" evidence="13">
    <location>
        <position position="174"/>
    </location>
    <ligand>
        <name>Zn(2+)</name>
        <dbReference type="ChEBI" id="CHEBI:29105"/>
    </ligand>
</feature>
<evidence type="ECO:0000259" key="17">
    <source>
        <dbReference type="PROSITE" id="PS50271"/>
    </source>
</evidence>
<feature type="binding site" evidence="13">
    <location>
        <position position="207"/>
    </location>
    <ligand>
        <name>Zn(2+)</name>
        <dbReference type="ChEBI" id="CHEBI:29105"/>
    </ligand>
</feature>
<evidence type="ECO:0000259" key="15">
    <source>
        <dbReference type="PROSITE" id="PS50030"/>
    </source>
</evidence>
<dbReference type="InterPro" id="IPR038765">
    <property type="entry name" value="Papain-like_cys_pep_sf"/>
</dbReference>
<evidence type="ECO:0000256" key="11">
    <source>
        <dbReference type="ARBA" id="ARBA00022833"/>
    </source>
</evidence>
<dbReference type="GO" id="GO:0005829">
    <property type="term" value="C:cytosol"/>
    <property type="evidence" value="ECO:0007669"/>
    <property type="project" value="TreeGrafter"/>
</dbReference>
<dbReference type="InterPro" id="IPR015940">
    <property type="entry name" value="UBA"/>
</dbReference>
<evidence type="ECO:0000256" key="1">
    <source>
        <dbReference type="ARBA" id="ARBA00000707"/>
    </source>
</evidence>
<feature type="domain" description="UBP-type" evidence="17">
    <location>
        <begin position="1"/>
        <end position="106"/>
    </location>
</feature>
<dbReference type="Pfam" id="PF02148">
    <property type="entry name" value="zf-UBP"/>
    <property type="match status" value="1"/>
</dbReference>
<evidence type="ECO:0000256" key="4">
    <source>
        <dbReference type="ARBA" id="ARBA00022670"/>
    </source>
</evidence>
<dbReference type="AlphaFoldDB" id="A0A1E4TGP0"/>
<dbReference type="InterPro" id="IPR028889">
    <property type="entry name" value="USP"/>
</dbReference>
<evidence type="ECO:0000259" key="16">
    <source>
        <dbReference type="PROSITE" id="PS50235"/>
    </source>
</evidence>
<evidence type="ECO:0000256" key="14">
    <source>
        <dbReference type="PROSITE-ProRule" id="PRU00502"/>
    </source>
</evidence>
<dbReference type="InterPro" id="IPR001607">
    <property type="entry name" value="Znf_UBP"/>
</dbReference>
<evidence type="ECO:0000256" key="9">
    <source>
        <dbReference type="ARBA" id="ARBA00022801"/>
    </source>
</evidence>
<feature type="domain" description="UBA" evidence="15">
    <location>
        <begin position="632"/>
        <end position="672"/>
    </location>
</feature>
<evidence type="ECO:0000256" key="2">
    <source>
        <dbReference type="ARBA" id="ARBA00009085"/>
    </source>
</evidence>
<dbReference type="GO" id="GO:0006508">
    <property type="term" value="P:proteolysis"/>
    <property type="evidence" value="ECO:0007669"/>
    <property type="project" value="UniProtKB-KW"/>
</dbReference>
<dbReference type="OrthoDB" id="361536at2759"/>
<feature type="active site" description="Nucleophile" evidence="12">
    <location>
        <position position="310"/>
    </location>
</feature>
<evidence type="ECO:0000256" key="7">
    <source>
        <dbReference type="ARBA" id="ARBA00022771"/>
    </source>
</evidence>
<accession>A0A1E4TGP0</accession>
<keyword evidence="10" id="KW-0788">Thiol protease</keyword>
<dbReference type="Gene3D" id="3.30.40.10">
    <property type="entry name" value="Zinc/RING finger domain, C3HC4 (zinc finger)"/>
    <property type="match status" value="2"/>
</dbReference>
<dbReference type="SMART" id="SM00290">
    <property type="entry name" value="ZnF_UBP"/>
    <property type="match status" value="2"/>
</dbReference>
<dbReference type="InterPro" id="IPR050164">
    <property type="entry name" value="Peptidase_C19"/>
</dbReference>
<dbReference type="InterPro" id="IPR041432">
    <property type="entry name" value="UBP13_Znf-UBP_var"/>
</dbReference>
<dbReference type="Pfam" id="PF00627">
    <property type="entry name" value="UBA"/>
    <property type="match status" value="1"/>
</dbReference>
<protein>
    <recommendedName>
        <fullName evidence="3">ubiquitinyl hydrolase 1</fullName>
        <ecNumber evidence="3">3.4.19.12</ecNumber>
    </recommendedName>
</protein>
<gene>
    <name evidence="18" type="ORF">CANCADRAFT_23877</name>
</gene>
<keyword evidence="5 13" id="KW-0479">Metal-binding</keyword>
<dbReference type="InterPro" id="IPR013083">
    <property type="entry name" value="Znf_RING/FYVE/PHD"/>
</dbReference>
<feature type="domain" description="UBP-type" evidence="17">
    <location>
        <begin position="152"/>
        <end position="259"/>
    </location>
</feature>
<keyword evidence="19" id="KW-1185">Reference proteome</keyword>
<dbReference type="PANTHER" id="PTHR24006">
    <property type="entry name" value="UBIQUITIN CARBOXYL-TERMINAL HYDROLASE"/>
    <property type="match status" value="1"/>
</dbReference>
<dbReference type="GO" id="GO:0008270">
    <property type="term" value="F:zinc ion binding"/>
    <property type="evidence" value="ECO:0007669"/>
    <property type="project" value="UniProtKB-KW"/>
</dbReference>
<keyword evidence="9" id="KW-0378">Hydrolase</keyword>
<feature type="binding site" evidence="13">
    <location>
        <position position="194"/>
    </location>
    <ligand>
        <name>Zn(2+)</name>
        <dbReference type="ChEBI" id="CHEBI:29105"/>
    </ligand>
</feature>
<dbReference type="PIRSF" id="PIRSF016308">
    <property type="entry name" value="UBP"/>
    <property type="match status" value="1"/>
</dbReference>
<dbReference type="InterPro" id="IPR001394">
    <property type="entry name" value="Peptidase_C19_UCH"/>
</dbReference>
<dbReference type="GO" id="GO:0004843">
    <property type="term" value="F:cysteine-type deubiquitinase activity"/>
    <property type="evidence" value="ECO:0007669"/>
    <property type="project" value="UniProtKB-EC"/>
</dbReference>
<dbReference type="Pfam" id="PF17807">
    <property type="entry name" value="zf-UBP_var"/>
    <property type="match status" value="1"/>
</dbReference>
<evidence type="ECO:0000256" key="8">
    <source>
        <dbReference type="ARBA" id="ARBA00022786"/>
    </source>
</evidence>
<dbReference type="GO" id="GO:0016579">
    <property type="term" value="P:protein deubiquitination"/>
    <property type="evidence" value="ECO:0007669"/>
    <property type="project" value="InterPro"/>
</dbReference>
<dbReference type="SMART" id="SM00165">
    <property type="entry name" value="UBA"/>
    <property type="match status" value="2"/>
</dbReference>
<comment type="similarity">
    <text evidence="2">Belongs to the peptidase C19 family.</text>
</comment>
<dbReference type="PROSITE" id="PS50030">
    <property type="entry name" value="UBA"/>
    <property type="match status" value="2"/>
</dbReference>
<evidence type="ECO:0000256" key="10">
    <source>
        <dbReference type="ARBA" id="ARBA00022807"/>
    </source>
</evidence>
<dbReference type="EC" id="3.4.19.12" evidence="3"/>
<sequence>MSCEHLTSVLQPPGAFQSIYKDDCVQCFDSCYDEDGINVCLTCFNAFCLTDHPNHQHAALHYDQFNHPIVLNIKKIFIGPHSDSIYAKKPRLEIKAETEQNRYNTMYSPRCIACNVSFDLSEPKLVDVISHVINASSAAKKEEIQAWENELTSCEHVLGMIQDPNGSYSLGDHCTGCELNENLWLCLQCGNLGCGRAQWGGVGGNGHGLLHSDATGHKVAVKLGSITADGKADVYCYACDEERIDPDIKDHLLHWNISIADRVKTEKSLTELQLEQNLSWQFSLESKDGRNMLPVFGKGLTGLANLGNSCYMSSVLQCLFNSEPFQSRFYYENNAMPVSDKPAEDIETQWRKIAYGLLSGRYSKPDETITDTVKFQAGLRPIMFKTLIGKGNEEFGSMRQQDAYEFLTYAFDKISKIDATPVDQFSFILEEKIQCLTCQSVRYSYSKEESLTLPLTVNPDGQNEDGTPKYKPVHLRKLFDNFGDPEQVEFTCSNCTAKEAVKQTFFKTYPQVLAVNANRIQLINWVPTKVDVPLIIDDESLGLASYRALEHSPDDVLMKDEDDETVAHNSTTFEPDVEGLAALESMGFPANRCVRALYENSNNQELALRWILDHMDDPDVDKPLELSGHENNVPNDLVESLESMGFGRDQAMRALKRNSNDLQSAVEWLFSGAADVDSELEAKSEIERVDISMAKDDGAADYTFNSVVCHKGAGIHTGHYVAFARNKVDKNGKPLNWVLFNDEKVVETDEGSEMSKFGYVYFFTRS</sequence>
<keyword evidence="6" id="KW-0677">Repeat</keyword>
<dbReference type="InterPro" id="IPR016652">
    <property type="entry name" value="Ubiquitinyl_hydrolase"/>
</dbReference>
<dbReference type="InterPro" id="IPR018200">
    <property type="entry name" value="USP_CS"/>
</dbReference>
<feature type="domain" description="UBA" evidence="15">
    <location>
        <begin position="574"/>
        <end position="614"/>
    </location>
</feature>
<keyword evidence="4" id="KW-0645">Protease</keyword>
<evidence type="ECO:0000313" key="18">
    <source>
        <dbReference type="EMBL" id="ODV90934.1"/>
    </source>
</evidence>
<keyword evidence="8" id="KW-0833">Ubl conjugation pathway</keyword>
<feature type="binding site" evidence="13">
    <location>
        <position position="177"/>
    </location>
    <ligand>
        <name>Zn(2+)</name>
        <dbReference type="ChEBI" id="CHEBI:29105"/>
    </ligand>
</feature>
<proteinExistence type="inferred from homology"/>
<dbReference type="PROSITE" id="PS00972">
    <property type="entry name" value="USP_1"/>
    <property type="match status" value="1"/>
</dbReference>
<organism evidence="18 19">
    <name type="scientific">Tortispora caseinolytica NRRL Y-17796</name>
    <dbReference type="NCBI Taxonomy" id="767744"/>
    <lineage>
        <taxon>Eukaryota</taxon>
        <taxon>Fungi</taxon>
        <taxon>Dikarya</taxon>
        <taxon>Ascomycota</taxon>
        <taxon>Saccharomycotina</taxon>
        <taxon>Trigonopsidomycetes</taxon>
        <taxon>Trigonopsidales</taxon>
        <taxon>Trigonopsidaceae</taxon>
        <taxon>Tortispora</taxon>
    </lineage>
</organism>
<dbReference type="Gene3D" id="1.10.8.10">
    <property type="entry name" value="DNA helicase RuvA subunit, C-terminal domain"/>
    <property type="match status" value="2"/>
</dbReference>
<dbReference type="Gene3D" id="3.90.70.10">
    <property type="entry name" value="Cysteine proteinases"/>
    <property type="match status" value="1"/>
</dbReference>
<feature type="domain" description="USP" evidence="16">
    <location>
        <begin position="301"/>
        <end position="766"/>
    </location>
</feature>
<dbReference type="FunFam" id="3.30.40.10:FF:000396">
    <property type="entry name" value="Ubiquitin carboxyl-terminal hydrolase"/>
    <property type="match status" value="1"/>
</dbReference>
<dbReference type="Pfam" id="PF00443">
    <property type="entry name" value="UCH"/>
    <property type="match status" value="1"/>
</dbReference>
<evidence type="ECO:0000256" key="3">
    <source>
        <dbReference type="ARBA" id="ARBA00012759"/>
    </source>
</evidence>
<dbReference type="EMBL" id="KV453842">
    <property type="protein sequence ID" value="ODV90934.1"/>
    <property type="molecule type" value="Genomic_DNA"/>
</dbReference>
<dbReference type="GO" id="GO:0005634">
    <property type="term" value="C:nucleus"/>
    <property type="evidence" value="ECO:0007669"/>
    <property type="project" value="TreeGrafter"/>
</dbReference>
<dbReference type="PROSITE" id="PS50235">
    <property type="entry name" value="USP_3"/>
    <property type="match status" value="1"/>
</dbReference>
<evidence type="ECO:0000256" key="6">
    <source>
        <dbReference type="ARBA" id="ARBA00022737"/>
    </source>
</evidence>
<reference evidence="19" key="1">
    <citation type="submission" date="2016-02" db="EMBL/GenBank/DDBJ databases">
        <title>Comparative genomics of biotechnologically important yeasts.</title>
        <authorList>
            <consortium name="DOE Joint Genome Institute"/>
            <person name="Riley R."/>
            <person name="Haridas S."/>
            <person name="Wolfe K.H."/>
            <person name="Lopes M.R."/>
            <person name="Hittinger C.T."/>
            <person name="Goker M."/>
            <person name="Salamov A."/>
            <person name="Wisecaver J."/>
            <person name="Long T.M."/>
            <person name="Aerts A.L."/>
            <person name="Barry K."/>
            <person name="Choi C."/>
            <person name="Clum A."/>
            <person name="Coughlan A.Y."/>
            <person name="Deshpande S."/>
            <person name="Douglass A.P."/>
            <person name="Hanson S.J."/>
            <person name="Klenk H.-P."/>
            <person name="Labutti K."/>
            <person name="Lapidus A."/>
            <person name="Lindquist E."/>
            <person name="Lipzen A."/>
            <person name="Meier-Kolthoff J.P."/>
            <person name="Ohm R.A."/>
            <person name="Otillar R.P."/>
            <person name="Pangilinan J."/>
            <person name="Peng Y."/>
            <person name="Rokas A."/>
            <person name="Rosa C.A."/>
            <person name="Scheuner C."/>
            <person name="Sibirny A.A."/>
            <person name="Slot J.C."/>
            <person name="Stielow J.B."/>
            <person name="Sun H."/>
            <person name="Kurtzman C.P."/>
            <person name="Blackwell M."/>
            <person name="Jeffries T.W."/>
            <person name="Grigoriev I.V."/>
        </authorList>
    </citation>
    <scope>NUCLEOTIDE SEQUENCE [LARGE SCALE GENOMIC DNA]</scope>
    <source>
        <strain evidence="19">NRRL Y-17796</strain>
    </source>
</reference>
<dbReference type="SUPFAM" id="SSF46934">
    <property type="entry name" value="UBA-like"/>
    <property type="match status" value="1"/>
</dbReference>
<feature type="active site" description="Proton acceptor" evidence="12">
    <location>
        <position position="719"/>
    </location>
</feature>
<keyword evidence="11 13" id="KW-0862">Zinc</keyword>
<dbReference type="SUPFAM" id="SSF57850">
    <property type="entry name" value="RING/U-box"/>
    <property type="match status" value="2"/>
</dbReference>